<dbReference type="InterPro" id="IPR050855">
    <property type="entry name" value="NDM-1-like"/>
</dbReference>
<feature type="domain" description="Metallo-beta-lactamase" evidence="1">
    <location>
        <begin position="20"/>
        <end position="202"/>
    </location>
</feature>
<dbReference type="Pfam" id="PF00753">
    <property type="entry name" value="Lactamase_B"/>
    <property type="match status" value="1"/>
</dbReference>
<organism evidence="2 3">
    <name type="scientific">Sporolactobacillus shoreae</name>
    <dbReference type="NCBI Taxonomy" id="1465501"/>
    <lineage>
        <taxon>Bacteria</taxon>
        <taxon>Bacillati</taxon>
        <taxon>Bacillota</taxon>
        <taxon>Bacilli</taxon>
        <taxon>Bacillales</taxon>
        <taxon>Sporolactobacillaceae</taxon>
        <taxon>Sporolactobacillus</taxon>
    </lineage>
</organism>
<dbReference type="SUPFAM" id="SSF56281">
    <property type="entry name" value="Metallo-hydrolase/oxidoreductase"/>
    <property type="match status" value="1"/>
</dbReference>
<gene>
    <name evidence="2" type="ORF">E4665_17710</name>
</gene>
<dbReference type="InterPro" id="IPR001279">
    <property type="entry name" value="Metallo-B-lactamas"/>
</dbReference>
<dbReference type="PANTHER" id="PTHR42951">
    <property type="entry name" value="METALLO-BETA-LACTAMASE DOMAIN-CONTAINING"/>
    <property type="match status" value="1"/>
</dbReference>
<dbReference type="AlphaFoldDB" id="A0A4Z0GIV6"/>
<name>A0A4Z0GIV6_9BACL</name>
<protein>
    <submittedName>
        <fullName evidence="2">MBL fold metallo-hydrolase</fullName>
    </submittedName>
</protein>
<sequence length="224" mass="25091">MKIRQISEHIWSLQTWVLIPITVWIVADEKGVTLVDAGISGMTKGILRFIEAIDHGSLHQIVLTHGHSDHVGAIKKILEHHPVPVYAYAKEIPYMEGDLPYPRRKKAQASVPKGLVKILPEEEHGEILPIGGLTPYFAPGHSPGHVVYYHEKDKVLLSGDLFTSRKGKLRRPMPMFTGDMAEAVRSAVIIDRLKPARLEVCHGQSVINPFDQLPDYLRANQPKN</sequence>
<reference evidence="2 3" key="1">
    <citation type="journal article" date="2015" name="Int. J. Syst. Evol. Microbiol.">
        <title>Sporolactobacillus shoreae sp. nov. and Sporolactobacillus spathodeae sp. nov., two spore-forming lactic acid bacteria isolated from tree barks in Thailand.</title>
        <authorList>
            <person name="Thamacharoensuk T."/>
            <person name="Kitahara M."/>
            <person name="Ohkuma M."/>
            <person name="Thongchul N."/>
            <person name="Tanasupawat S."/>
        </authorList>
    </citation>
    <scope>NUCLEOTIDE SEQUENCE [LARGE SCALE GENOMIC DNA]</scope>
    <source>
        <strain evidence="2 3">BK92</strain>
    </source>
</reference>
<dbReference type="OrthoDB" id="9802248at2"/>
<keyword evidence="3" id="KW-1185">Reference proteome</keyword>
<proteinExistence type="predicted"/>
<dbReference type="SMART" id="SM00849">
    <property type="entry name" value="Lactamase_B"/>
    <property type="match status" value="1"/>
</dbReference>
<keyword evidence="2" id="KW-0378">Hydrolase</keyword>
<evidence type="ECO:0000259" key="1">
    <source>
        <dbReference type="SMART" id="SM00849"/>
    </source>
</evidence>
<accession>A0A4Z0GIV6</accession>
<dbReference type="InterPro" id="IPR036866">
    <property type="entry name" value="RibonucZ/Hydroxyglut_hydro"/>
</dbReference>
<dbReference type="CDD" id="cd07721">
    <property type="entry name" value="yflN-like_MBL-fold"/>
    <property type="match status" value="1"/>
</dbReference>
<evidence type="ECO:0000313" key="3">
    <source>
        <dbReference type="Proteomes" id="UP000298347"/>
    </source>
</evidence>
<dbReference type="PANTHER" id="PTHR42951:SF17">
    <property type="entry name" value="METALLO-BETA-LACTAMASE DOMAIN-CONTAINING PROTEIN"/>
    <property type="match status" value="1"/>
</dbReference>
<dbReference type="GO" id="GO:0016787">
    <property type="term" value="F:hydrolase activity"/>
    <property type="evidence" value="ECO:0007669"/>
    <property type="project" value="UniProtKB-KW"/>
</dbReference>
<dbReference type="Proteomes" id="UP000298347">
    <property type="component" value="Unassembled WGS sequence"/>
</dbReference>
<dbReference type="RefSeq" id="WP_135350128.1">
    <property type="nucleotide sequence ID" value="NZ_SRJD01000042.1"/>
</dbReference>
<dbReference type="EMBL" id="SRJD01000042">
    <property type="protein sequence ID" value="TGA95683.1"/>
    <property type="molecule type" value="Genomic_DNA"/>
</dbReference>
<evidence type="ECO:0000313" key="2">
    <source>
        <dbReference type="EMBL" id="TGA95683.1"/>
    </source>
</evidence>
<dbReference type="Gene3D" id="3.60.15.10">
    <property type="entry name" value="Ribonuclease Z/Hydroxyacylglutathione hydrolase-like"/>
    <property type="match status" value="1"/>
</dbReference>
<comment type="caution">
    <text evidence="2">The sequence shown here is derived from an EMBL/GenBank/DDBJ whole genome shotgun (WGS) entry which is preliminary data.</text>
</comment>